<protein>
    <submittedName>
        <fullName evidence="3">Vacuolar peduncle</fullName>
    </submittedName>
</protein>
<dbReference type="HOGENOM" id="CLU_594845_0_0_1"/>
<dbReference type="PANTHER" id="PTHR10194:SF146">
    <property type="entry name" value="RAS GTPASE-ACTIVATING PROTEIN 1"/>
    <property type="match status" value="1"/>
</dbReference>
<name>B0X6T1_CULQU</name>
<dbReference type="Proteomes" id="UP000002320">
    <property type="component" value="Unassembled WGS sequence"/>
</dbReference>
<dbReference type="KEGG" id="cqu:CpipJ_CPIJ014678"/>
<dbReference type="InParanoid" id="B0X6T1"/>
<dbReference type="OrthoDB" id="1562946at2759"/>
<evidence type="ECO:0000313" key="4">
    <source>
        <dbReference type="EnsemblMetazoa" id="CPIJ014678-PA"/>
    </source>
</evidence>
<feature type="domain" description="Ras-GAP" evidence="2">
    <location>
        <begin position="375"/>
        <end position="431"/>
    </location>
</feature>
<evidence type="ECO:0000259" key="2">
    <source>
        <dbReference type="PROSITE" id="PS50018"/>
    </source>
</evidence>
<evidence type="ECO:0000313" key="5">
    <source>
        <dbReference type="Proteomes" id="UP000002320"/>
    </source>
</evidence>
<evidence type="ECO:0000313" key="3">
    <source>
        <dbReference type="EMBL" id="EDS41602.1"/>
    </source>
</evidence>
<dbReference type="VEuPathDB" id="VectorBase:CPIJ014678"/>
<dbReference type="eggNOG" id="KOG3508">
    <property type="taxonomic scope" value="Eukaryota"/>
</dbReference>
<keyword evidence="1" id="KW-0343">GTPase activation</keyword>
<organism>
    <name type="scientific">Culex quinquefasciatus</name>
    <name type="common">Southern house mosquito</name>
    <name type="synonym">Culex pungens</name>
    <dbReference type="NCBI Taxonomy" id="7176"/>
    <lineage>
        <taxon>Eukaryota</taxon>
        <taxon>Metazoa</taxon>
        <taxon>Ecdysozoa</taxon>
        <taxon>Arthropoda</taxon>
        <taxon>Hexapoda</taxon>
        <taxon>Insecta</taxon>
        <taxon>Pterygota</taxon>
        <taxon>Neoptera</taxon>
        <taxon>Endopterygota</taxon>
        <taxon>Diptera</taxon>
        <taxon>Nematocera</taxon>
        <taxon>Culicoidea</taxon>
        <taxon>Culicidae</taxon>
        <taxon>Culicinae</taxon>
        <taxon>Culicini</taxon>
        <taxon>Culex</taxon>
        <taxon>Culex</taxon>
    </lineage>
</organism>
<dbReference type="Gene3D" id="1.10.506.10">
    <property type="entry name" value="GTPase Activation - p120gap, domain 1"/>
    <property type="match status" value="2"/>
</dbReference>
<proteinExistence type="predicted"/>
<dbReference type="EMBL" id="DS232422">
    <property type="protein sequence ID" value="EDS41602.1"/>
    <property type="molecule type" value="Genomic_DNA"/>
</dbReference>
<keyword evidence="5" id="KW-1185">Reference proteome</keyword>
<dbReference type="InterPro" id="IPR039360">
    <property type="entry name" value="Ras_GTPase"/>
</dbReference>
<dbReference type="InterPro" id="IPR008936">
    <property type="entry name" value="Rho_GTPase_activation_prot"/>
</dbReference>
<sequence>MNTLKCRPGTPSSSDWNRSEPAFLQRNASLFRVKSTEGSSRVQRSSAFDSGLNIFRLFAPVLRKLGRDVAIWSWMSLKRQKEKQQFPIKLAALLKLFEQSEKVNKPKFFVVSGRIAAAAFADFFFSHKVLSLRFSRNFFDCYELEPASVRVPSHQGPVESAAAERTALSESAHLGGAPLPFKRAQPVLYSVAEPGQGGKTRVKTEPDPIWDEEFVLDDIPPDVVTNTITVLSKRNVEPGDWYPLIGMTPMGEWGSILCLYDIWTIWSCRASPLYQLLVEAELNEVRALSEISHNDRIPLAISLLKVFRYEKHKTELLRILCQAEVARENETHFRGASLATILMDLYMRAEFFCSRLCPTQSKEYSKSVVSNWPSPSERLVRTCVVSGFIFLRLPCPALLTPRQFGLVSETPHQMATRTLIMVAKCFRCCSDRMPVSATLYLIKPNLQTGRELATILHIFG</sequence>
<reference evidence="4" key="2">
    <citation type="submission" date="2020-05" db="UniProtKB">
        <authorList>
            <consortium name="EnsemblMetazoa"/>
        </authorList>
    </citation>
    <scope>IDENTIFICATION</scope>
    <source>
        <strain evidence="4">JHB</strain>
    </source>
</reference>
<accession>B0X6T1</accession>
<dbReference type="AlphaFoldDB" id="B0X6T1"/>
<dbReference type="SMART" id="SM00323">
    <property type="entry name" value="RasGAP"/>
    <property type="match status" value="1"/>
</dbReference>
<evidence type="ECO:0000256" key="1">
    <source>
        <dbReference type="ARBA" id="ARBA00022468"/>
    </source>
</evidence>
<dbReference type="GO" id="GO:0005096">
    <property type="term" value="F:GTPase activator activity"/>
    <property type="evidence" value="ECO:0007669"/>
    <property type="project" value="UniProtKB-KW"/>
</dbReference>
<dbReference type="Pfam" id="PF00616">
    <property type="entry name" value="RasGAP"/>
    <property type="match status" value="1"/>
</dbReference>
<dbReference type="InterPro" id="IPR001936">
    <property type="entry name" value="RasGAP_dom"/>
</dbReference>
<dbReference type="EnsemblMetazoa" id="CPIJ014678-RA">
    <property type="protein sequence ID" value="CPIJ014678-PA"/>
    <property type="gene ID" value="CPIJ014678"/>
</dbReference>
<reference evidence="3" key="1">
    <citation type="submission" date="2007-03" db="EMBL/GenBank/DDBJ databases">
        <title>Annotation of Culex pipiens quinquefasciatus.</title>
        <authorList>
            <consortium name="The Broad Institute Genome Sequencing Platform"/>
            <person name="Atkinson P.W."/>
            <person name="Hemingway J."/>
            <person name="Christensen B.M."/>
            <person name="Higgs S."/>
            <person name="Kodira C."/>
            <person name="Hannick L."/>
            <person name="Megy K."/>
            <person name="O'Leary S."/>
            <person name="Pearson M."/>
            <person name="Haas B.J."/>
            <person name="Mauceli E."/>
            <person name="Wortman J.R."/>
            <person name="Lee N.H."/>
            <person name="Guigo R."/>
            <person name="Stanke M."/>
            <person name="Alvarado L."/>
            <person name="Amedeo P."/>
            <person name="Antoine C.H."/>
            <person name="Arensburger P."/>
            <person name="Bidwell S.L."/>
            <person name="Crawford M."/>
            <person name="Camaro F."/>
            <person name="Devon K."/>
            <person name="Engels R."/>
            <person name="Hammond M."/>
            <person name="Howarth C."/>
            <person name="Koehrsen M."/>
            <person name="Lawson D."/>
            <person name="Montgomery P."/>
            <person name="Nene V."/>
            <person name="Nusbaum C."/>
            <person name="Puiu D."/>
            <person name="Romero-Severson J."/>
            <person name="Severson D.W."/>
            <person name="Shumway M."/>
            <person name="Sisk P."/>
            <person name="Stolte C."/>
            <person name="Zeng Q."/>
            <person name="Eisenstadt E."/>
            <person name="Fraser-Liggett C."/>
            <person name="Strausberg R."/>
            <person name="Galagan J."/>
            <person name="Birren B."/>
            <person name="Collins F.H."/>
        </authorList>
    </citation>
    <scope>NUCLEOTIDE SEQUENCE [LARGE SCALE GENOMIC DNA]</scope>
    <source>
        <strain evidence="3">JHB</strain>
    </source>
</reference>
<dbReference type="STRING" id="7176.B0X6T1"/>
<dbReference type="PROSITE" id="PS50018">
    <property type="entry name" value="RAS_GTPASE_ACTIV_2"/>
    <property type="match status" value="1"/>
</dbReference>
<dbReference type="SUPFAM" id="SSF48350">
    <property type="entry name" value="GTPase activation domain, GAP"/>
    <property type="match status" value="1"/>
</dbReference>
<dbReference type="VEuPathDB" id="VectorBase:CQUJHB017592"/>
<dbReference type="PANTHER" id="PTHR10194">
    <property type="entry name" value="RAS GTPASE-ACTIVATING PROTEINS"/>
    <property type="match status" value="1"/>
</dbReference>
<gene>
    <name evidence="4" type="primary">6048431</name>
    <name evidence="3" type="ORF">CpipJ_CPIJ014678</name>
</gene>